<protein>
    <submittedName>
        <fullName evidence="11">Aquaporin Z</fullName>
    </submittedName>
</protein>
<dbReference type="EMBL" id="PYAU01000001">
    <property type="protein sequence ID" value="PSL38815.1"/>
    <property type="molecule type" value="Genomic_DNA"/>
</dbReference>
<evidence type="ECO:0000256" key="9">
    <source>
        <dbReference type="SAM" id="MobiDB-lite"/>
    </source>
</evidence>
<dbReference type="PANTHER" id="PTHR19139">
    <property type="entry name" value="AQUAPORIN TRANSPORTER"/>
    <property type="match status" value="1"/>
</dbReference>
<comment type="caution">
    <text evidence="11">The sequence shown here is derived from an EMBL/GenBank/DDBJ whole genome shotgun (WGS) entry which is preliminary data.</text>
</comment>
<dbReference type="InterPro" id="IPR022357">
    <property type="entry name" value="MIP_CS"/>
</dbReference>
<feature type="transmembrane region" description="Helical" evidence="10">
    <location>
        <begin position="42"/>
        <end position="59"/>
    </location>
</feature>
<feature type="transmembrane region" description="Helical" evidence="10">
    <location>
        <begin position="214"/>
        <end position="236"/>
    </location>
</feature>
<dbReference type="PRINTS" id="PR00783">
    <property type="entry name" value="MINTRINSICP"/>
</dbReference>
<organism evidence="11 13">
    <name type="scientific">Labedella gwakjiensis</name>
    <dbReference type="NCBI Taxonomy" id="390269"/>
    <lineage>
        <taxon>Bacteria</taxon>
        <taxon>Bacillati</taxon>
        <taxon>Actinomycetota</taxon>
        <taxon>Actinomycetes</taxon>
        <taxon>Micrococcales</taxon>
        <taxon>Microbacteriaceae</taxon>
        <taxon>Labedella</taxon>
    </lineage>
</organism>
<dbReference type="EMBL" id="RZGY01000001">
    <property type="protein sequence ID" value="RUQ86714.1"/>
    <property type="molecule type" value="Genomic_DNA"/>
</dbReference>
<evidence type="ECO:0000256" key="4">
    <source>
        <dbReference type="ARBA" id="ARBA00022475"/>
    </source>
</evidence>
<dbReference type="OrthoDB" id="9807293at2"/>
<feature type="transmembrane region" description="Helical" evidence="10">
    <location>
        <begin position="14"/>
        <end position="35"/>
    </location>
</feature>
<evidence type="ECO:0000313" key="13">
    <source>
        <dbReference type="Proteomes" id="UP000241203"/>
    </source>
</evidence>
<dbReference type="PROSITE" id="PS00221">
    <property type="entry name" value="MIP"/>
    <property type="match status" value="1"/>
</dbReference>
<gene>
    <name evidence="11" type="ORF">CLV49_2444</name>
    <name evidence="12" type="ORF">ELQ93_07015</name>
</gene>
<evidence type="ECO:0000256" key="7">
    <source>
        <dbReference type="ARBA" id="ARBA00023136"/>
    </source>
</evidence>
<evidence type="ECO:0000256" key="5">
    <source>
        <dbReference type="ARBA" id="ARBA00022692"/>
    </source>
</evidence>
<feature type="region of interest" description="Disordered" evidence="9">
    <location>
        <begin position="242"/>
        <end position="261"/>
    </location>
</feature>
<dbReference type="GO" id="GO:0005886">
    <property type="term" value="C:plasma membrane"/>
    <property type="evidence" value="ECO:0007669"/>
    <property type="project" value="UniProtKB-SubCell"/>
</dbReference>
<evidence type="ECO:0000313" key="11">
    <source>
        <dbReference type="EMBL" id="PSL38815.1"/>
    </source>
</evidence>
<evidence type="ECO:0000313" key="14">
    <source>
        <dbReference type="Proteomes" id="UP000268291"/>
    </source>
</evidence>
<feature type="transmembrane region" description="Helical" evidence="10">
    <location>
        <begin position="95"/>
        <end position="117"/>
    </location>
</feature>
<dbReference type="Proteomes" id="UP000241203">
    <property type="component" value="Unassembled WGS sequence"/>
</dbReference>
<keyword evidence="14" id="KW-1185">Reference proteome</keyword>
<evidence type="ECO:0000256" key="2">
    <source>
        <dbReference type="ARBA" id="ARBA00006175"/>
    </source>
</evidence>
<feature type="transmembrane region" description="Helical" evidence="10">
    <location>
        <begin position="137"/>
        <end position="160"/>
    </location>
</feature>
<comment type="subcellular location">
    <subcellularLocation>
        <location evidence="1">Cell membrane</location>
        <topology evidence="1">Multi-pass membrane protein</topology>
    </subcellularLocation>
</comment>
<dbReference type="RefSeq" id="WP_106563767.1">
    <property type="nucleotide sequence ID" value="NZ_PYAU01000001.1"/>
</dbReference>
<keyword evidence="5 8" id="KW-0812">Transmembrane</keyword>
<evidence type="ECO:0000256" key="3">
    <source>
        <dbReference type="ARBA" id="ARBA00022448"/>
    </source>
</evidence>
<evidence type="ECO:0000256" key="8">
    <source>
        <dbReference type="RuleBase" id="RU000477"/>
    </source>
</evidence>
<reference evidence="11 13" key="1">
    <citation type="submission" date="2018-03" db="EMBL/GenBank/DDBJ databases">
        <title>Genomic Encyclopedia of Archaeal and Bacterial Type Strains, Phase II (KMG-II): from individual species to whole genera.</title>
        <authorList>
            <person name="Goeker M."/>
        </authorList>
    </citation>
    <scope>NUCLEOTIDE SEQUENCE [LARGE SCALE GENOMIC DNA]</scope>
    <source>
        <strain evidence="11 13">DSM 21548</strain>
    </source>
</reference>
<accession>A0A2P8GXZ8</accession>
<evidence type="ECO:0000256" key="6">
    <source>
        <dbReference type="ARBA" id="ARBA00022989"/>
    </source>
</evidence>
<comment type="similarity">
    <text evidence="2 8">Belongs to the MIP/aquaporin (TC 1.A.8) family.</text>
</comment>
<dbReference type="Proteomes" id="UP000268291">
    <property type="component" value="Unassembled WGS sequence"/>
</dbReference>
<feature type="transmembrane region" description="Helical" evidence="10">
    <location>
        <begin position="172"/>
        <end position="194"/>
    </location>
</feature>
<name>A0A2P8GXZ8_9MICO</name>
<evidence type="ECO:0000313" key="12">
    <source>
        <dbReference type="EMBL" id="RUQ86714.1"/>
    </source>
</evidence>
<dbReference type="InterPro" id="IPR000425">
    <property type="entry name" value="MIP"/>
</dbReference>
<dbReference type="AlphaFoldDB" id="A0A2P8GXZ8"/>
<keyword evidence="7 10" id="KW-0472">Membrane</keyword>
<dbReference type="Pfam" id="PF00230">
    <property type="entry name" value="MIP"/>
    <property type="match status" value="1"/>
</dbReference>
<dbReference type="SUPFAM" id="SSF81338">
    <property type="entry name" value="Aquaporin-like"/>
    <property type="match status" value="1"/>
</dbReference>
<keyword evidence="3 8" id="KW-0813">Transport</keyword>
<dbReference type="InterPro" id="IPR034294">
    <property type="entry name" value="Aquaporin_transptr"/>
</dbReference>
<keyword evidence="4" id="KW-1003">Cell membrane</keyword>
<dbReference type="GO" id="GO:0015250">
    <property type="term" value="F:water channel activity"/>
    <property type="evidence" value="ECO:0007669"/>
    <property type="project" value="TreeGrafter"/>
</dbReference>
<reference evidence="12 14" key="2">
    <citation type="submission" date="2018-12" db="EMBL/GenBank/DDBJ databases">
        <authorList>
            <person name="hu s."/>
            <person name="Xu Y."/>
            <person name="Xu B."/>
            <person name="Li F."/>
        </authorList>
    </citation>
    <scope>NUCLEOTIDE SEQUENCE [LARGE SCALE GENOMIC DNA]</scope>
    <source>
        <strain evidence="12 14">KSW2-17</strain>
    </source>
</reference>
<proteinExistence type="inferred from homology"/>
<sequence>MTDEREQPGFLPSVAAEAFGTFVVVAVIVGATVLAGTVVGSLGIALATGFAIAGVYATIAHVSGAHLNPAVTVGLAISGRFPWRDVPTHVAAQLIGATLGAALVLGITADGVSATLATAQREGFAAGGYGAELSPDGFGLLAVALVEAVFTAVIVALYIARGPADAVDGGHRAAAGLTIGLAVAALTIVAAPVSNASFNPARALATALFAGPDRIAQVWAFILFPLLGAVVAGTVARVASRRAGDTSDGSGGGDDLHTLDD</sequence>
<dbReference type="InterPro" id="IPR023271">
    <property type="entry name" value="Aquaporin-like"/>
</dbReference>
<evidence type="ECO:0000256" key="10">
    <source>
        <dbReference type="SAM" id="Phobius"/>
    </source>
</evidence>
<dbReference type="Gene3D" id="1.20.1080.10">
    <property type="entry name" value="Glycerol uptake facilitator protein"/>
    <property type="match status" value="1"/>
</dbReference>
<dbReference type="PANTHER" id="PTHR19139:SF199">
    <property type="entry name" value="MIP17260P"/>
    <property type="match status" value="1"/>
</dbReference>
<keyword evidence="6 10" id="KW-1133">Transmembrane helix</keyword>
<evidence type="ECO:0000256" key="1">
    <source>
        <dbReference type="ARBA" id="ARBA00004651"/>
    </source>
</evidence>